<feature type="binding site" evidence="1">
    <location>
        <position position="225"/>
    </location>
    <ligand>
        <name>S-adenosyl-L-methionine</name>
        <dbReference type="ChEBI" id="CHEBI:59789"/>
    </ligand>
</feature>
<dbReference type="GO" id="GO:0102559">
    <property type="term" value="F:peptide chain release factor N(5)-glutamine methyltransferase activity"/>
    <property type="evidence" value="ECO:0007669"/>
    <property type="project" value="UniProtKB-EC"/>
</dbReference>
<reference evidence="5" key="1">
    <citation type="submission" date="2016-07" db="EMBL/GenBank/DDBJ databases">
        <title>Sequence Frankia sp. strain CcI1.17.</title>
        <authorList>
            <person name="Ghodhbane-Gtari F."/>
            <person name="Swanson E."/>
            <person name="Gueddou A."/>
            <person name="Morris K."/>
            <person name="Hezbri K."/>
            <person name="Ktari A."/>
            <person name="Nouioui I."/>
            <person name="Abebe-Akele F."/>
            <person name="Simpson S."/>
            <person name="Thomas K."/>
            <person name="Gtari M."/>
            <person name="Tisa L.S."/>
            <person name="Hurst S."/>
        </authorList>
    </citation>
    <scope>NUCLEOTIDE SEQUENCE [LARGE SCALE GENOMIC DNA]</scope>
    <source>
        <strain evidence="5">Cc1.17</strain>
    </source>
</reference>
<dbReference type="InterPro" id="IPR050320">
    <property type="entry name" value="N5-glutamine_MTase"/>
</dbReference>
<dbReference type="HAMAP" id="MF_02126">
    <property type="entry name" value="RF_methyltr_PrmC"/>
    <property type="match status" value="1"/>
</dbReference>
<dbReference type="InterPro" id="IPR019874">
    <property type="entry name" value="RF_methyltr_PrmC"/>
</dbReference>
<dbReference type="CDD" id="cd02440">
    <property type="entry name" value="AdoMet_MTases"/>
    <property type="match status" value="1"/>
</dbReference>
<dbReference type="Pfam" id="PF17827">
    <property type="entry name" value="PrmC_N"/>
    <property type="match status" value="1"/>
</dbReference>
<dbReference type="PANTHER" id="PTHR18895">
    <property type="entry name" value="HEMK METHYLTRANSFERASE"/>
    <property type="match status" value="1"/>
</dbReference>
<sequence length="338" mass="35118">MKIPPTAVTPEGQVTLAGELAAAAARLAAAGVASPRGDAEQLAAHVLDVSRGRLALVEVISTSAAQELRHLVERRADRVPLQHLTGLAGFRRLDIAVGPGVFIPRPETEWVVEEAIRLLRASGAVRPICVDLCAGSGAIALSLADEVRGAEVHAVELEPAALDWLRRNVGRTGLPVRVHQADVGVIGAGLPPGSPPATRAGAGPVDGVLSVLAELAGRVDLVVSNPPYLPDHERSRVEPEVGRHDPPAALWGGPDGLDGPRAVVTAAAELLRPGGLLVMEHADEHGQAVPSLLASGGPWSGSWFDIVDHPDLAGRDRFVTARWDPPGRGRPGSAGEDV</sequence>
<dbReference type="EC" id="2.1.1.297" evidence="1"/>
<evidence type="ECO:0000313" key="5">
    <source>
        <dbReference type="Proteomes" id="UP000179627"/>
    </source>
</evidence>
<dbReference type="NCBIfam" id="TIGR03534">
    <property type="entry name" value="RF_mod_PrmC"/>
    <property type="match status" value="1"/>
</dbReference>
<comment type="catalytic activity">
    <reaction evidence="1">
        <text>L-glutaminyl-[peptide chain release factor] + S-adenosyl-L-methionine = N(5)-methyl-L-glutaminyl-[peptide chain release factor] + S-adenosyl-L-homocysteine + H(+)</text>
        <dbReference type="Rhea" id="RHEA:42896"/>
        <dbReference type="Rhea" id="RHEA-COMP:10271"/>
        <dbReference type="Rhea" id="RHEA-COMP:10272"/>
        <dbReference type="ChEBI" id="CHEBI:15378"/>
        <dbReference type="ChEBI" id="CHEBI:30011"/>
        <dbReference type="ChEBI" id="CHEBI:57856"/>
        <dbReference type="ChEBI" id="CHEBI:59789"/>
        <dbReference type="ChEBI" id="CHEBI:61891"/>
        <dbReference type="EC" id="2.1.1.297"/>
    </reaction>
</comment>
<comment type="caution">
    <text evidence="4">The sequence shown here is derived from an EMBL/GenBank/DDBJ whole genome shotgun (WGS) entry which is preliminary data.</text>
</comment>
<evidence type="ECO:0000259" key="3">
    <source>
        <dbReference type="Pfam" id="PF17827"/>
    </source>
</evidence>
<dbReference type="InterPro" id="IPR002052">
    <property type="entry name" value="DNA_methylase_N6_adenine_CS"/>
</dbReference>
<evidence type="ECO:0000259" key="2">
    <source>
        <dbReference type="Pfam" id="PF13649"/>
    </source>
</evidence>
<dbReference type="Gene3D" id="3.40.50.150">
    <property type="entry name" value="Vaccinia Virus protein VP39"/>
    <property type="match status" value="1"/>
</dbReference>
<dbReference type="Proteomes" id="UP000179627">
    <property type="component" value="Unassembled WGS sequence"/>
</dbReference>
<dbReference type="GO" id="GO:0003676">
    <property type="term" value="F:nucleic acid binding"/>
    <property type="evidence" value="ECO:0007669"/>
    <property type="project" value="InterPro"/>
</dbReference>
<feature type="domain" description="Methyltransferase" evidence="2">
    <location>
        <begin position="130"/>
        <end position="183"/>
    </location>
</feature>
<comment type="similarity">
    <text evidence="1">Belongs to the protein N5-glutamine methyltransferase family. PrmC subfamily.</text>
</comment>
<dbReference type="InterPro" id="IPR041698">
    <property type="entry name" value="Methyltransf_25"/>
</dbReference>
<dbReference type="InterPro" id="IPR040758">
    <property type="entry name" value="PrmC_N"/>
</dbReference>
<dbReference type="EMBL" id="MBLM01000152">
    <property type="protein sequence ID" value="OHV30735.1"/>
    <property type="molecule type" value="Genomic_DNA"/>
</dbReference>
<feature type="binding site" evidence="1">
    <location>
        <begin position="225"/>
        <end position="228"/>
    </location>
    <ligand>
        <name>substrate</name>
    </ligand>
</feature>
<dbReference type="PANTHER" id="PTHR18895:SF74">
    <property type="entry name" value="MTRF1L RELEASE FACTOR GLUTAMINE METHYLTRANSFERASE"/>
    <property type="match status" value="1"/>
</dbReference>
<keyword evidence="5" id="KW-1185">Reference proteome</keyword>
<gene>
    <name evidence="1" type="primary">prmC</name>
    <name evidence="4" type="ORF">CC117_07110</name>
</gene>
<protein>
    <recommendedName>
        <fullName evidence="1">Release factor glutamine methyltransferase</fullName>
        <shortName evidence="1">RF MTase</shortName>
        <ecNumber evidence="1">2.1.1.297</ecNumber>
    </recommendedName>
    <alternativeName>
        <fullName evidence="1">N5-glutamine methyltransferase PrmC</fullName>
    </alternativeName>
    <alternativeName>
        <fullName evidence="1">Protein-(glutamine-N5) MTase PrmC</fullName>
    </alternativeName>
    <alternativeName>
        <fullName evidence="1">Protein-glutamine N-methyltransferase PrmC</fullName>
    </alternativeName>
</protein>
<feature type="domain" description="Release factor glutamine methyltransferase N-terminal" evidence="3">
    <location>
        <begin position="20"/>
        <end position="86"/>
    </location>
</feature>
<evidence type="ECO:0000313" key="4">
    <source>
        <dbReference type="EMBL" id="OHV30735.1"/>
    </source>
</evidence>
<comment type="function">
    <text evidence="1">Methylates the class 1 translation termination release factors RF1/PrfA and RF2/PrfB on the glutamine residue of the universally conserved GGQ motif.</text>
</comment>
<dbReference type="AlphaFoldDB" id="A0A1S1QBY8"/>
<dbReference type="Gene3D" id="1.10.8.10">
    <property type="entry name" value="DNA helicase RuvA subunit, C-terminal domain"/>
    <property type="match status" value="1"/>
</dbReference>
<name>A0A1S1QBY8_9ACTN</name>
<dbReference type="InterPro" id="IPR029063">
    <property type="entry name" value="SAM-dependent_MTases_sf"/>
</dbReference>
<dbReference type="GO" id="GO:0032259">
    <property type="term" value="P:methylation"/>
    <property type="evidence" value="ECO:0007669"/>
    <property type="project" value="UniProtKB-KW"/>
</dbReference>
<dbReference type="Pfam" id="PF13649">
    <property type="entry name" value="Methyltransf_25"/>
    <property type="match status" value="1"/>
</dbReference>
<feature type="binding site" evidence="1">
    <location>
        <position position="156"/>
    </location>
    <ligand>
        <name>S-adenosyl-L-methionine</name>
        <dbReference type="ChEBI" id="CHEBI:59789"/>
    </ligand>
</feature>
<keyword evidence="1 4" id="KW-0489">Methyltransferase</keyword>
<accession>A0A1S1QBY8</accession>
<evidence type="ECO:0000256" key="1">
    <source>
        <dbReference type="HAMAP-Rule" id="MF_02126"/>
    </source>
</evidence>
<keyword evidence="1 4" id="KW-0808">Transferase</keyword>
<comment type="caution">
    <text evidence="1">Lacks conserved residue(s) required for the propagation of feature annotation.</text>
</comment>
<dbReference type="SUPFAM" id="SSF53335">
    <property type="entry name" value="S-adenosyl-L-methionine-dependent methyltransferases"/>
    <property type="match status" value="1"/>
</dbReference>
<dbReference type="PROSITE" id="PS00092">
    <property type="entry name" value="N6_MTASE"/>
    <property type="match status" value="1"/>
</dbReference>
<proteinExistence type="inferred from homology"/>
<keyword evidence="1" id="KW-0949">S-adenosyl-L-methionine</keyword>
<organism evidence="4 5">
    <name type="scientific">Parafrankia colletiae</name>
    <dbReference type="NCBI Taxonomy" id="573497"/>
    <lineage>
        <taxon>Bacteria</taxon>
        <taxon>Bacillati</taxon>
        <taxon>Actinomycetota</taxon>
        <taxon>Actinomycetes</taxon>
        <taxon>Frankiales</taxon>
        <taxon>Frankiaceae</taxon>
        <taxon>Parafrankia</taxon>
    </lineage>
</organism>